<protein>
    <recommendedName>
        <fullName evidence="4">Transmembrane protein</fullName>
    </recommendedName>
</protein>
<keyword evidence="1" id="KW-0472">Membrane</keyword>
<gene>
    <name evidence="2" type="ORF">GSPATT00034348001</name>
</gene>
<feature type="transmembrane region" description="Helical" evidence="1">
    <location>
        <begin position="42"/>
        <end position="61"/>
    </location>
</feature>
<evidence type="ECO:0000313" key="3">
    <source>
        <dbReference type="Proteomes" id="UP000000600"/>
    </source>
</evidence>
<dbReference type="EMBL" id="CT868034">
    <property type="protein sequence ID" value="CAK64871.1"/>
    <property type="molecule type" value="Genomic_DNA"/>
</dbReference>
<reference evidence="2 3" key="1">
    <citation type="journal article" date="2006" name="Nature">
        <title>Global trends of whole-genome duplications revealed by the ciliate Paramecium tetraurelia.</title>
        <authorList>
            <consortium name="Genoscope"/>
            <person name="Aury J.-M."/>
            <person name="Jaillon O."/>
            <person name="Duret L."/>
            <person name="Noel B."/>
            <person name="Jubin C."/>
            <person name="Porcel B.M."/>
            <person name="Segurens B."/>
            <person name="Daubin V."/>
            <person name="Anthouard V."/>
            <person name="Aiach N."/>
            <person name="Arnaiz O."/>
            <person name="Billaut A."/>
            <person name="Beisson J."/>
            <person name="Blanc I."/>
            <person name="Bouhouche K."/>
            <person name="Camara F."/>
            <person name="Duharcourt S."/>
            <person name="Guigo R."/>
            <person name="Gogendeau D."/>
            <person name="Katinka M."/>
            <person name="Keller A.-M."/>
            <person name="Kissmehl R."/>
            <person name="Klotz C."/>
            <person name="Koll F."/>
            <person name="Le Moue A."/>
            <person name="Lepere C."/>
            <person name="Malinsky S."/>
            <person name="Nowacki M."/>
            <person name="Nowak J.K."/>
            <person name="Plattner H."/>
            <person name="Poulain J."/>
            <person name="Ruiz F."/>
            <person name="Serrano V."/>
            <person name="Zagulski M."/>
            <person name="Dessen P."/>
            <person name="Betermier M."/>
            <person name="Weissenbach J."/>
            <person name="Scarpelli C."/>
            <person name="Schachter V."/>
            <person name="Sperling L."/>
            <person name="Meyer E."/>
            <person name="Cohen J."/>
            <person name="Wincker P."/>
        </authorList>
    </citation>
    <scope>NUCLEOTIDE SEQUENCE [LARGE SCALE GENOMIC DNA]</scope>
    <source>
        <strain evidence="2 3">Stock d4-2</strain>
    </source>
</reference>
<dbReference type="KEGG" id="ptm:GSPATT00034348001"/>
<evidence type="ECO:0000256" key="1">
    <source>
        <dbReference type="SAM" id="Phobius"/>
    </source>
</evidence>
<sequence>MIKKQHQFRHINFIIKRIQLFSYFISFNPFLLLHIIIQFRIYIFSCINIHIRIIYFSWYIAMQSRYSYSFGFSSYAFCFFFLSYQLLPIKSLQMSQQLSQPSLCNISTSSLLQQLFQLNFQSYFKPRFLNLSLSGSSSQIFLYFKRIVVLINHFYNYPLNFPFCSYTYASLLTIYQLCFMPTSISSQYTILGFSQLGNIPYCSAYSSDNFYIYQYFFQDIYKLYIYIF</sequence>
<dbReference type="HOGENOM" id="CLU_1216771_0_0_1"/>
<organism evidence="2 3">
    <name type="scientific">Paramecium tetraurelia</name>
    <dbReference type="NCBI Taxonomy" id="5888"/>
    <lineage>
        <taxon>Eukaryota</taxon>
        <taxon>Sar</taxon>
        <taxon>Alveolata</taxon>
        <taxon>Ciliophora</taxon>
        <taxon>Intramacronucleata</taxon>
        <taxon>Oligohymenophorea</taxon>
        <taxon>Peniculida</taxon>
        <taxon>Parameciidae</taxon>
        <taxon>Paramecium</taxon>
    </lineage>
</organism>
<feature type="transmembrane region" description="Helical" evidence="1">
    <location>
        <begin position="68"/>
        <end position="87"/>
    </location>
</feature>
<feature type="transmembrane region" description="Helical" evidence="1">
    <location>
        <begin position="20"/>
        <end position="36"/>
    </location>
</feature>
<dbReference type="AlphaFoldDB" id="A0C254"/>
<proteinExistence type="predicted"/>
<keyword evidence="1" id="KW-1133">Transmembrane helix</keyword>
<dbReference type="InParanoid" id="A0C254"/>
<dbReference type="RefSeq" id="XP_001432268.1">
    <property type="nucleotide sequence ID" value="XM_001432231.1"/>
</dbReference>
<accession>A0C254</accession>
<dbReference type="GeneID" id="5018053"/>
<keyword evidence="1" id="KW-0812">Transmembrane</keyword>
<dbReference type="Proteomes" id="UP000000600">
    <property type="component" value="Unassembled WGS sequence"/>
</dbReference>
<name>A0C254_PARTE</name>
<evidence type="ECO:0000313" key="2">
    <source>
        <dbReference type="EMBL" id="CAK64871.1"/>
    </source>
</evidence>
<keyword evidence="3" id="KW-1185">Reference proteome</keyword>
<evidence type="ECO:0008006" key="4">
    <source>
        <dbReference type="Google" id="ProtNLM"/>
    </source>
</evidence>